<gene>
    <name evidence="1" type="ORF">KAM435_41350</name>
    <name evidence="2" type="ORF">KAM436_41720</name>
</gene>
<dbReference type="Proteomes" id="UP000887212">
    <property type="component" value="Unassembled WGS sequence"/>
</dbReference>
<name>A0AA37FNL6_AQUAC</name>
<evidence type="ECO:0000313" key="3">
    <source>
        <dbReference type="Proteomes" id="UP000887212"/>
    </source>
</evidence>
<reference evidence="1 4" key="1">
    <citation type="submission" date="2021-07" db="EMBL/GenBank/DDBJ databases">
        <title>Whole genome sequencing of carbapenem-resistant Pseudomonas spp. isolated in Japan.</title>
        <authorList>
            <person name="Suzuki M."/>
            <person name="Maehana S."/>
            <person name="Kitasato H."/>
        </authorList>
    </citation>
    <scope>NUCLEOTIDE SEQUENCE</scope>
    <source>
        <strain evidence="1">KAM435</strain>
        <strain evidence="2 4">KAM436</strain>
    </source>
</reference>
<comment type="caution">
    <text evidence="1">The sequence shown here is derived from an EMBL/GenBank/DDBJ whole genome shotgun (WGS) entry which is preliminary data.</text>
</comment>
<evidence type="ECO:0000313" key="2">
    <source>
        <dbReference type="EMBL" id="GIZ95204.1"/>
    </source>
</evidence>
<dbReference type="AlphaFoldDB" id="A0AA37FNL6"/>
<accession>A0AA37FNL6</accession>
<proteinExistence type="predicted"/>
<dbReference type="Proteomes" id="UP000887228">
    <property type="component" value="Unassembled WGS sequence"/>
</dbReference>
<evidence type="ECO:0000313" key="1">
    <source>
        <dbReference type="EMBL" id="GIZ90808.1"/>
    </source>
</evidence>
<protein>
    <submittedName>
        <fullName evidence="1">Uncharacterized protein</fullName>
    </submittedName>
</protein>
<dbReference type="RefSeq" id="WP_203791824.1">
    <property type="nucleotide sequence ID" value="NZ_AP024354.1"/>
</dbReference>
<sequence length="107" mass="12162">MQPIEWKEPWRAIQFAAEIPWVQKQFEQEITSKHPLHGKGGTVIGRRIDCDDVLVVLNDGAFVNVHLVWGSGPGAFPDKWPSWFSYGSQESFVQAMQQDALEYGDET</sequence>
<dbReference type="EMBL" id="BPMT01000035">
    <property type="protein sequence ID" value="GIZ95204.1"/>
    <property type="molecule type" value="Genomic_DNA"/>
</dbReference>
<dbReference type="EMBL" id="BPMS01000035">
    <property type="protein sequence ID" value="GIZ90808.1"/>
    <property type="molecule type" value="Genomic_DNA"/>
</dbReference>
<organism evidence="1 3">
    <name type="scientific">Aquipseudomonas alcaligenes</name>
    <name type="common">Pseudomonas alcaligenes</name>
    <dbReference type="NCBI Taxonomy" id="43263"/>
    <lineage>
        <taxon>Bacteria</taxon>
        <taxon>Pseudomonadati</taxon>
        <taxon>Pseudomonadota</taxon>
        <taxon>Gammaproteobacteria</taxon>
        <taxon>Pseudomonadales</taxon>
        <taxon>Pseudomonadaceae</taxon>
        <taxon>Aquipseudomonas</taxon>
    </lineage>
</organism>
<evidence type="ECO:0000313" key="4">
    <source>
        <dbReference type="Proteomes" id="UP000887228"/>
    </source>
</evidence>